<dbReference type="EMBL" id="CP165735">
    <property type="protein sequence ID" value="XDV70972.1"/>
    <property type="molecule type" value="Genomic_DNA"/>
</dbReference>
<keyword evidence="1" id="KW-1133">Transmembrane helix</keyword>
<accession>A0AB39YR00</accession>
<feature type="transmembrane region" description="Helical" evidence="1">
    <location>
        <begin position="53"/>
        <end position="72"/>
    </location>
</feature>
<evidence type="ECO:0000256" key="1">
    <source>
        <dbReference type="SAM" id="Phobius"/>
    </source>
</evidence>
<feature type="transmembrane region" description="Helical" evidence="1">
    <location>
        <begin position="122"/>
        <end position="139"/>
    </location>
</feature>
<keyword evidence="1" id="KW-0812">Transmembrane</keyword>
<keyword evidence="1" id="KW-0472">Membrane</keyword>
<protein>
    <recommendedName>
        <fullName evidence="3">DUF2157 domain-containing protein</fullName>
    </recommendedName>
</protein>
<gene>
    <name evidence="2" type="ORF">ABQM86_18715</name>
</gene>
<dbReference type="RefSeq" id="WP_369745260.1">
    <property type="nucleotide sequence ID" value="NZ_CP165735.1"/>
</dbReference>
<reference evidence="2" key="1">
    <citation type="submission" date="2024-07" db="EMBL/GenBank/DDBJ databases">
        <authorList>
            <person name="Li J."/>
            <person name="Wei H."/>
            <person name="Ma J."/>
        </authorList>
    </citation>
    <scope>NUCLEOTIDE SEQUENCE</scope>
    <source>
        <strain evidence="2">AMU7</strain>
    </source>
</reference>
<dbReference type="AlphaFoldDB" id="A0AB39YR00"/>
<sequence length="174" mass="18038">MTTATAFRSSATNTVNEQRVARFAGTTIGLFTLFWAILLAGPPGQNVLASEPWQLASHGLSLLSALAVYLCCRRLAHRTSASGLLCFAAVAFFVADVALGFLYSPFFGIALIAWAASARRPFLAGSGVLALGAAVFARLEPGLDAVVIAASGVLILAIAAWPARSTGKAKVGDR</sequence>
<feature type="transmembrane region" description="Helical" evidence="1">
    <location>
        <begin position="84"/>
        <end position="116"/>
    </location>
</feature>
<proteinExistence type="predicted"/>
<name>A0AB39YR00_9MICC</name>
<organism evidence="2">
    <name type="scientific">Paenarthrobacter sp. AMU7</name>
    <dbReference type="NCBI Taxonomy" id="3162492"/>
    <lineage>
        <taxon>Bacteria</taxon>
        <taxon>Bacillati</taxon>
        <taxon>Actinomycetota</taxon>
        <taxon>Actinomycetes</taxon>
        <taxon>Micrococcales</taxon>
        <taxon>Micrococcaceae</taxon>
        <taxon>Paenarthrobacter</taxon>
    </lineage>
</organism>
<feature type="transmembrane region" description="Helical" evidence="1">
    <location>
        <begin position="20"/>
        <end position="41"/>
    </location>
</feature>
<evidence type="ECO:0000313" key="2">
    <source>
        <dbReference type="EMBL" id="XDV70972.1"/>
    </source>
</evidence>
<feature type="transmembrane region" description="Helical" evidence="1">
    <location>
        <begin position="146"/>
        <end position="163"/>
    </location>
</feature>
<evidence type="ECO:0008006" key="3">
    <source>
        <dbReference type="Google" id="ProtNLM"/>
    </source>
</evidence>